<feature type="region of interest" description="Disordered" evidence="1">
    <location>
        <begin position="291"/>
        <end position="345"/>
    </location>
</feature>
<organism evidence="2 3">
    <name type="scientific">Leucocoprinus birnbaumii</name>
    <dbReference type="NCBI Taxonomy" id="56174"/>
    <lineage>
        <taxon>Eukaryota</taxon>
        <taxon>Fungi</taxon>
        <taxon>Dikarya</taxon>
        <taxon>Basidiomycota</taxon>
        <taxon>Agaricomycotina</taxon>
        <taxon>Agaricomycetes</taxon>
        <taxon>Agaricomycetidae</taxon>
        <taxon>Agaricales</taxon>
        <taxon>Agaricineae</taxon>
        <taxon>Agaricaceae</taxon>
        <taxon>Leucocoprinus</taxon>
    </lineage>
</organism>
<dbReference type="AlphaFoldDB" id="A0AAD5W141"/>
<dbReference type="EMBL" id="JANIEX010000034">
    <property type="protein sequence ID" value="KAJ3575530.1"/>
    <property type="molecule type" value="Genomic_DNA"/>
</dbReference>
<feature type="compositionally biased region" description="Basic and acidic residues" evidence="1">
    <location>
        <begin position="11"/>
        <end position="27"/>
    </location>
</feature>
<proteinExistence type="predicted"/>
<evidence type="ECO:0000313" key="2">
    <source>
        <dbReference type="EMBL" id="KAJ3575530.1"/>
    </source>
</evidence>
<sequence>MPIFPKLFTSSEKEKPSSSDPDSKELDLPIPKLSEKATTNDPPKTPQSSAQTRRVQTYHTQFPVFPAPGYQFRAPYYPSNGDHARTPLLVAACPYCPDFVRKNDTILLDDFKDLLQSFLSDQLLPLLTETQEEIARQGSLVLEYIGKSRAQETSGIRSEEVEVPSYPVTRSHSPREIRHNNHTADPQLTDPLRGLYPDPEERAYHSYLKASNLLMGSAHLSVSVPCNKRIGSRCPAPSNYITFHQLLRPEQIKQCVRSCVTSVLSAELTKIKYELERQNMMLESMNLNGDLEEGRSPPLYASFQDKVSGESPQVQDQVETRENTNHVPTSGNMGGTSPASSHNRNSIDEGRKALVAELVSLSQNEFDKLPQCIKELTLKVQSLSSVEP</sequence>
<feature type="region of interest" description="Disordered" evidence="1">
    <location>
        <begin position="155"/>
        <end position="191"/>
    </location>
</feature>
<feature type="region of interest" description="Disordered" evidence="1">
    <location>
        <begin position="1"/>
        <end position="55"/>
    </location>
</feature>
<feature type="compositionally biased region" description="Polar residues" evidence="1">
    <location>
        <begin position="36"/>
        <end position="55"/>
    </location>
</feature>
<gene>
    <name evidence="2" type="ORF">NP233_g1035</name>
</gene>
<evidence type="ECO:0000256" key="1">
    <source>
        <dbReference type="SAM" id="MobiDB-lite"/>
    </source>
</evidence>
<name>A0AAD5W141_9AGAR</name>
<evidence type="ECO:0000313" key="3">
    <source>
        <dbReference type="Proteomes" id="UP001213000"/>
    </source>
</evidence>
<comment type="caution">
    <text evidence="2">The sequence shown here is derived from an EMBL/GenBank/DDBJ whole genome shotgun (WGS) entry which is preliminary data.</text>
</comment>
<dbReference type="Proteomes" id="UP001213000">
    <property type="component" value="Unassembled WGS sequence"/>
</dbReference>
<keyword evidence="3" id="KW-1185">Reference proteome</keyword>
<reference evidence="2" key="1">
    <citation type="submission" date="2022-07" db="EMBL/GenBank/DDBJ databases">
        <title>Genome Sequence of Leucocoprinus birnbaumii.</title>
        <authorList>
            <person name="Buettner E."/>
        </authorList>
    </citation>
    <scope>NUCLEOTIDE SEQUENCE</scope>
    <source>
        <strain evidence="2">VT141</strain>
    </source>
</reference>
<protein>
    <submittedName>
        <fullName evidence="2">Uncharacterized protein</fullName>
    </submittedName>
</protein>
<feature type="compositionally biased region" description="Polar residues" evidence="1">
    <location>
        <begin position="325"/>
        <end position="344"/>
    </location>
</feature>
<accession>A0AAD5W141</accession>